<sequence>AVAGPGFEPGTPRLSIRRVLFPRDPLRLSRGKERRLGATGGDRVALRGGVAGTGCTM</sequence>
<name>A0A6J4PAA9_9ACTN</name>
<gene>
    <name evidence="1" type="ORF">AVDCRST_MAG01-01-1432</name>
</gene>
<dbReference type="AlphaFoldDB" id="A0A6J4PAA9"/>
<dbReference type="EMBL" id="CADCUW010000207">
    <property type="protein sequence ID" value="CAA9407888.1"/>
    <property type="molecule type" value="Genomic_DNA"/>
</dbReference>
<evidence type="ECO:0000313" key="1">
    <source>
        <dbReference type="EMBL" id="CAA9407888.1"/>
    </source>
</evidence>
<proteinExistence type="predicted"/>
<feature type="non-terminal residue" evidence="1">
    <location>
        <position position="1"/>
    </location>
</feature>
<reference evidence="1" key="1">
    <citation type="submission" date="2020-02" db="EMBL/GenBank/DDBJ databases">
        <authorList>
            <person name="Meier V. D."/>
        </authorList>
    </citation>
    <scope>NUCLEOTIDE SEQUENCE</scope>
    <source>
        <strain evidence="1">AVDCRST_MAG01</strain>
    </source>
</reference>
<organism evidence="1">
    <name type="scientific">uncultured Rubrobacteraceae bacterium</name>
    <dbReference type="NCBI Taxonomy" id="349277"/>
    <lineage>
        <taxon>Bacteria</taxon>
        <taxon>Bacillati</taxon>
        <taxon>Actinomycetota</taxon>
        <taxon>Rubrobacteria</taxon>
        <taxon>Rubrobacterales</taxon>
        <taxon>Rubrobacteraceae</taxon>
        <taxon>environmental samples</taxon>
    </lineage>
</organism>
<accession>A0A6J4PAA9</accession>
<protein>
    <submittedName>
        <fullName evidence="1">Uncharacterized protein</fullName>
    </submittedName>
</protein>
<feature type="non-terminal residue" evidence="1">
    <location>
        <position position="57"/>
    </location>
</feature>